<evidence type="ECO:0000313" key="7">
    <source>
        <dbReference type="Proteomes" id="UP001334084"/>
    </source>
</evidence>
<sequence length="228" mass="27177">MSKRSELLSILTTKKHKEIQKIFGKIRNNTTTLTRERLSDPFKQYSIVEQLLKKHDTKLFITFTSKHIIMGRSFNNEIIDMLKLKIKNYEKSYEGIVPAELNMKYAIMLINIKDERLSNFFIDFFNMKSSKICIENIKYTWVIAEYNGLIIIKYCRILENNELEDVGPCFELEMEDKFLCSEETYKKSMGNKEKVNKNITKNEFNDEIGILHIDKQDLRDIKTRKYRK</sequence>
<dbReference type="Pfam" id="PF04427">
    <property type="entry name" value="Brix"/>
    <property type="match status" value="1"/>
</dbReference>
<dbReference type="EMBL" id="CP142736">
    <property type="protein sequence ID" value="WUR04963.1"/>
    <property type="molecule type" value="Genomic_DNA"/>
</dbReference>
<dbReference type="Proteomes" id="UP001334084">
    <property type="component" value="Chromosome 11"/>
</dbReference>
<name>A0AAX4JGL0_9MICR</name>
<reference evidence="6" key="1">
    <citation type="journal article" date="2024" name="BMC Genomics">
        <title>Functional annotation of a divergent genome using sequence and structure-based similarity.</title>
        <authorList>
            <person name="Svedberg D."/>
            <person name="Winiger R.R."/>
            <person name="Berg A."/>
            <person name="Sharma H."/>
            <person name="Tellgren-Roth C."/>
            <person name="Debrunner-Vossbrinck B.A."/>
            <person name="Vossbrinck C.R."/>
            <person name="Barandun J."/>
        </authorList>
    </citation>
    <scope>NUCLEOTIDE SEQUENCE</scope>
    <source>
        <strain evidence="6">Illinois isolate</strain>
    </source>
</reference>
<keyword evidence="3 4" id="KW-0539">Nucleus</keyword>
<comment type="similarity">
    <text evidence="2 4">Belongs to the RPF2 family.</text>
</comment>
<dbReference type="InterPro" id="IPR039770">
    <property type="entry name" value="Rpf2"/>
</dbReference>
<comment type="subcellular location">
    <subcellularLocation>
        <location evidence="1 4">Nucleus</location>
        <location evidence="1 4">Nucleolus</location>
    </subcellularLocation>
</comment>
<evidence type="ECO:0000256" key="2">
    <source>
        <dbReference type="ARBA" id="ARBA00010782"/>
    </source>
</evidence>
<keyword evidence="7" id="KW-1185">Reference proteome</keyword>
<evidence type="ECO:0000256" key="3">
    <source>
        <dbReference type="ARBA" id="ARBA00023242"/>
    </source>
</evidence>
<dbReference type="RefSeq" id="XP_065331108.1">
    <property type="nucleotide sequence ID" value="XM_065475036.1"/>
</dbReference>
<accession>A0AAX4JGL0</accession>
<dbReference type="AlphaFoldDB" id="A0AAX4JGL0"/>
<dbReference type="GeneID" id="90542801"/>
<organism evidence="6 7">
    <name type="scientific">Vairimorpha necatrix</name>
    <dbReference type="NCBI Taxonomy" id="6039"/>
    <lineage>
        <taxon>Eukaryota</taxon>
        <taxon>Fungi</taxon>
        <taxon>Fungi incertae sedis</taxon>
        <taxon>Microsporidia</taxon>
        <taxon>Nosematidae</taxon>
        <taxon>Vairimorpha</taxon>
    </lineage>
</organism>
<dbReference type="InterPro" id="IPR007109">
    <property type="entry name" value="Brix"/>
</dbReference>
<evidence type="ECO:0000313" key="6">
    <source>
        <dbReference type="EMBL" id="WUR04963.1"/>
    </source>
</evidence>
<dbReference type="GO" id="GO:0000463">
    <property type="term" value="P:maturation of LSU-rRNA from tricistronic rRNA transcript (SSU-rRNA, 5.8S rRNA, LSU-rRNA)"/>
    <property type="evidence" value="ECO:0007669"/>
    <property type="project" value="TreeGrafter"/>
</dbReference>
<protein>
    <recommendedName>
        <fullName evidence="4">Ribosome production factor 2 homolog</fullName>
    </recommendedName>
    <alternativeName>
        <fullName evidence="4">Ribosome biogenesis protein RPF2 homolog</fullName>
    </alternativeName>
</protein>
<evidence type="ECO:0000256" key="1">
    <source>
        <dbReference type="ARBA" id="ARBA00004604"/>
    </source>
</evidence>
<evidence type="ECO:0000259" key="5">
    <source>
        <dbReference type="Pfam" id="PF04427"/>
    </source>
</evidence>
<feature type="domain" description="Brix" evidence="5">
    <location>
        <begin position="13"/>
        <end position="174"/>
    </location>
</feature>
<evidence type="ECO:0000256" key="4">
    <source>
        <dbReference type="RuleBase" id="RU367086"/>
    </source>
</evidence>
<proteinExistence type="inferred from homology"/>
<dbReference type="PANTHER" id="PTHR12728">
    <property type="entry name" value="BRIX DOMAIN CONTAINING PROTEIN"/>
    <property type="match status" value="1"/>
</dbReference>
<dbReference type="KEGG" id="vnx:VNE69_11127"/>
<dbReference type="GO" id="GO:0005730">
    <property type="term" value="C:nucleolus"/>
    <property type="evidence" value="ECO:0007669"/>
    <property type="project" value="UniProtKB-SubCell"/>
</dbReference>
<dbReference type="GO" id="GO:0019843">
    <property type="term" value="F:rRNA binding"/>
    <property type="evidence" value="ECO:0007669"/>
    <property type="project" value="UniProtKB-UniRule"/>
</dbReference>
<gene>
    <name evidence="6" type="ORF">VNE69_11127</name>
</gene>
<dbReference type="GO" id="GO:0000027">
    <property type="term" value="P:ribosomal large subunit assembly"/>
    <property type="evidence" value="ECO:0007669"/>
    <property type="project" value="InterPro"/>
</dbReference>
<dbReference type="PANTHER" id="PTHR12728:SF0">
    <property type="entry name" value="RIBOSOME PRODUCTION FACTOR 2 HOMOLOG"/>
    <property type="match status" value="1"/>
</dbReference>